<dbReference type="Proteomes" id="UP000092445">
    <property type="component" value="Unassembled WGS sequence"/>
</dbReference>
<evidence type="ECO:0000313" key="3">
    <source>
        <dbReference type="Proteomes" id="UP000092445"/>
    </source>
</evidence>
<organism evidence="2 3">
    <name type="scientific">Glossina pallidipes</name>
    <name type="common">Tsetse fly</name>
    <dbReference type="NCBI Taxonomy" id="7398"/>
    <lineage>
        <taxon>Eukaryota</taxon>
        <taxon>Metazoa</taxon>
        <taxon>Ecdysozoa</taxon>
        <taxon>Arthropoda</taxon>
        <taxon>Hexapoda</taxon>
        <taxon>Insecta</taxon>
        <taxon>Pterygota</taxon>
        <taxon>Neoptera</taxon>
        <taxon>Endopterygota</taxon>
        <taxon>Diptera</taxon>
        <taxon>Brachycera</taxon>
        <taxon>Muscomorpha</taxon>
        <taxon>Hippoboscoidea</taxon>
        <taxon>Glossinidae</taxon>
        <taxon>Glossina</taxon>
    </lineage>
</organism>
<proteinExistence type="predicted"/>
<keyword evidence="3" id="KW-1185">Reference proteome</keyword>
<accession>A0A1A9ZB11</accession>
<feature type="transmembrane region" description="Helical" evidence="1">
    <location>
        <begin position="30"/>
        <end position="53"/>
    </location>
</feature>
<keyword evidence="1" id="KW-1133">Transmembrane helix</keyword>
<protein>
    <submittedName>
        <fullName evidence="2">Uncharacterized protein</fullName>
    </submittedName>
</protein>
<evidence type="ECO:0000313" key="2">
    <source>
        <dbReference type="EnsemblMetazoa" id="GPAI009152-PA"/>
    </source>
</evidence>
<keyword evidence="1" id="KW-0472">Membrane</keyword>
<dbReference type="AlphaFoldDB" id="A0A1A9ZB11"/>
<reference evidence="3" key="1">
    <citation type="submission" date="2014-03" db="EMBL/GenBank/DDBJ databases">
        <authorList>
            <person name="Aksoy S."/>
            <person name="Warren W."/>
            <person name="Wilson R.K."/>
        </authorList>
    </citation>
    <scope>NUCLEOTIDE SEQUENCE [LARGE SCALE GENOMIC DNA]</scope>
    <source>
        <strain evidence="3">IAEA</strain>
    </source>
</reference>
<evidence type="ECO:0000256" key="1">
    <source>
        <dbReference type="SAM" id="Phobius"/>
    </source>
</evidence>
<dbReference type="VEuPathDB" id="VectorBase:GPAI009152"/>
<dbReference type="EnsemblMetazoa" id="GPAI009152-RA">
    <property type="protein sequence ID" value="GPAI009152-PA"/>
    <property type="gene ID" value="GPAI009152"/>
</dbReference>
<keyword evidence="1" id="KW-0812">Transmembrane</keyword>
<reference evidence="2" key="2">
    <citation type="submission" date="2020-05" db="UniProtKB">
        <authorList>
            <consortium name="EnsemblMetazoa"/>
        </authorList>
    </citation>
    <scope>IDENTIFICATION</scope>
    <source>
        <strain evidence="2">IAEA</strain>
    </source>
</reference>
<sequence>MSSCHYTKRDQGDQGGITSSVLFQSSKYRIAIAKGISLLAYLSPLMGCQTAFYKSRNRRSRSRGRGRGRFQFDPLNLLMKNEIFVLRCVNLDVISERIDLDKLILCWWIQDEVLHFVSLNITLQFSRILTDIMRACKQVIPSLLSSALRLTS</sequence>
<name>A0A1A9ZB11_GLOPL</name>